<dbReference type="AlphaFoldDB" id="A0A2P1NHG9"/>
<name>A0A2P1NHG9_9BURK</name>
<feature type="region of interest" description="Disordered" evidence="1">
    <location>
        <begin position="56"/>
        <end position="84"/>
    </location>
</feature>
<dbReference type="RefSeq" id="WP_106844991.1">
    <property type="nucleotide sequence ID" value="NZ_CP027792.1"/>
</dbReference>
<proteinExistence type="predicted"/>
<dbReference type="EMBL" id="CP027792">
    <property type="protein sequence ID" value="AVP56430.1"/>
    <property type="molecule type" value="Genomic_DNA"/>
</dbReference>
<evidence type="ECO:0000256" key="1">
    <source>
        <dbReference type="SAM" id="MobiDB-lite"/>
    </source>
</evidence>
<gene>
    <name evidence="2" type="ORF">C7H73_01250</name>
</gene>
<dbReference type="OrthoDB" id="9153162at2"/>
<dbReference type="KEGG" id="melm:C7H73_01250"/>
<reference evidence="3" key="1">
    <citation type="submission" date="2018-03" db="EMBL/GenBank/DDBJ databases">
        <title>Genome sequencing of Melaminivora sp. strain SC2-7.</title>
        <authorList>
            <person name="Kim S.-J."/>
            <person name="Heo J."/>
            <person name="Ahn J.-H."/>
            <person name="Kwon S.-W."/>
        </authorList>
    </citation>
    <scope>NUCLEOTIDE SEQUENCE [LARGE SCALE GENOMIC DNA]</scope>
    <source>
        <strain evidence="3">SC2-7</strain>
    </source>
</reference>
<accession>A0A2P1NHG9</accession>
<dbReference type="Proteomes" id="UP000241829">
    <property type="component" value="Chromosome"/>
</dbReference>
<keyword evidence="3" id="KW-1185">Reference proteome</keyword>
<evidence type="ECO:0000313" key="3">
    <source>
        <dbReference type="Proteomes" id="UP000241829"/>
    </source>
</evidence>
<organism evidence="2 3">
    <name type="scientific">Pulveribacter suum</name>
    <dbReference type="NCBI Taxonomy" id="2116657"/>
    <lineage>
        <taxon>Bacteria</taxon>
        <taxon>Pseudomonadati</taxon>
        <taxon>Pseudomonadota</taxon>
        <taxon>Betaproteobacteria</taxon>
        <taxon>Burkholderiales</taxon>
        <taxon>Comamonadaceae</taxon>
        <taxon>Pulveribacter</taxon>
    </lineage>
</organism>
<protein>
    <submittedName>
        <fullName evidence="2">Sporulation protein</fullName>
    </submittedName>
</protein>
<sequence>MLRLAVLVLLLANAGYYAWSAGLLQDWGLGPVSDGEPQRLQQQVEPQKLRLLAPQTGASAAAPAPPPAAAPPASAAAPAAPAPDAPASAAAAAASAAAAAPPPGICLQAGVFDARQGDALRSALAEWPEGSWQLESTPVAGRWMVYMGRFPDEEIVARKRLELRALKIPYDRPGQALEPGLSLGRFSTEEAAQRGLGQLASQGVRTARVVQERADAPGYTLRLPAVSPALRPRMAALEPALAGRALKPCG</sequence>
<evidence type="ECO:0000313" key="2">
    <source>
        <dbReference type="EMBL" id="AVP56430.1"/>
    </source>
</evidence>